<dbReference type="SUPFAM" id="SSF52151">
    <property type="entry name" value="FabD/lysophospholipase-like"/>
    <property type="match status" value="1"/>
</dbReference>
<dbReference type="Pfam" id="PF01734">
    <property type="entry name" value="Patatin"/>
    <property type="match status" value="1"/>
</dbReference>
<organism evidence="6 7">
    <name type="scientific">Bradyrhizobium ivorense</name>
    <dbReference type="NCBI Taxonomy" id="2511166"/>
    <lineage>
        <taxon>Bacteria</taxon>
        <taxon>Pseudomonadati</taxon>
        <taxon>Pseudomonadota</taxon>
        <taxon>Alphaproteobacteria</taxon>
        <taxon>Hyphomicrobiales</taxon>
        <taxon>Nitrobacteraceae</taxon>
        <taxon>Bradyrhizobium</taxon>
    </lineage>
</organism>
<protein>
    <recommendedName>
        <fullName evidence="5">PNPLA domain-containing protein</fullName>
    </recommendedName>
</protein>
<dbReference type="Proteomes" id="UP000328092">
    <property type="component" value="Unassembled WGS sequence"/>
</dbReference>
<dbReference type="InterPro" id="IPR050301">
    <property type="entry name" value="NTE"/>
</dbReference>
<dbReference type="InterPro" id="IPR002641">
    <property type="entry name" value="PNPLA_dom"/>
</dbReference>
<dbReference type="PANTHER" id="PTHR14226:SF57">
    <property type="entry name" value="BLR7027 PROTEIN"/>
    <property type="match status" value="1"/>
</dbReference>
<keyword evidence="1 4" id="KW-0378">Hydrolase</keyword>
<evidence type="ECO:0000259" key="5">
    <source>
        <dbReference type="PROSITE" id="PS51635"/>
    </source>
</evidence>
<evidence type="ECO:0000256" key="1">
    <source>
        <dbReference type="ARBA" id="ARBA00022801"/>
    </source>
</evidence>
<dbReference type="AlphaFoldDB" id="A0A508TUA0"/>
<proteinExistence type="predicted"/>
<keyword evidence="3 4" id="KW-0443">Lipid metabolism</keyword>
<name>A0A508TUA0_9BRAD</name>
<dbReference type="Pfam" id="PF12536">
    <property type="entry name" value="DUF3734"/>
    <property type="match status" value="1"/>
</dbReference>
<feature type="short sequence motif" description="GXGXXG" evidence="4">
    <location>
        <begin position="31"/>
        <end position="36"/>
    </location>
</feature>
<feature type="short sequence motif" description="GXSXG" evidence="4">
    <location>
        <begin position="58"/>
        <end position="62"/>
    </location>
</feature>
<dbReference type="GO" id="GO:0016787">
    <property type="term" value="F:hydrolase activity"/>
    <property type="evidence" value="ECO:0007669"/>
    <property type="project" value="UniProtKB-UniRule"/>
</dbReference>
<dbReference type="CDD" id="cd07209">
    <property type="entry name" value="Pat_hypo_Ecoli_Z1214_like"/>
    <property type="match status" value="1"/>
</dbReference>
<dbReference type="GO" id="GO:0016042">
    <property type="term" value="P:lipid catabolic process"/>
    <property type="evidence" value="ECO:0007669"/>
    <property type="project" value="UniProtKB-UniRule"/>
</dbReference>
<sequence length="387" mass="42403">MQRPTTSSGVVDFARGGSKNLPGQIVLVLQGGGALGSYQAGVYQALHEAGVEPDWIVGTSIGAINASLIAGNAPQHRLARLTEFWSRVQRSSSWDPPEAFSGLGNSWSYWTTLVQGIAGFFTPNPFAHAGHSYPLGADRAGYYSTAPLQSTLGELVDFDLINQGRPRLTVGAAHVRSSQMTYFDSSRCKLDARHIMASGALPPAFPAVRVDGELYWDGGILSNTPTEVVFDDNPRRDSLIFSVHLWNPIGPEPATMADVLNRTKDVQYSSRIASQITRHQQTHRLRHVINELAARLPEAERSRPEVRELMSYGCQTRMHVVQLLAPQLSHEDHTKDVDFSPSGIRQRWEAGYAHARDVLARKPWAGQFDTLSGVILHEAGYGAIAAE</sequence>
<keyword evidence="2 4" id="KW-0442">Lipid degradation</keyword>
<feature type="active site" description="Proton acceptor" evidence="4">
    <location>
        <position position="217"/>
    </location>
</feature>
<evidence type="ECO:0000256" key="2">
    <source>
        <dbReference type="ARBA" id="ARBA00022963"/>
    </source>
</evidence>
<feature type="active site" description="Nucleophile" evidence="4">
    <location>
        <position position="60"/>
    </location>
</feature>
<feature type="domain" description="PNPLA" evidence="5">
    <location>
        <begin position="27"/>
        <end position="230"/>
    </location>
</feature>
<dbReference type="Gene3D" id="3.40.1090.10">
    <property type="entry name" value="Cytosolic phospholipase A2 catalytic domain"/>
    <property type="match status" value="2"/>
</dbReference>
<dbReference type="PROSITE" id="PS51635">
    <property type="entry name" value="PNPLA"/>
    <property type="match status" value="1"/>
</dbReference>
<dbReference type="InterPro" id="IPR016035">
    <property type="entry name" value="Acyl_Trfase/lysoPLipase"/>
</dbReference>
<dbReference type="OrthoDB" id="9807112at2"/>
<dbReference type="EMBL" id="CAADFC020000029">
    <property type="protein sequence ID" value="VIO78007.1"/>
    <property type="molecule type" value="Genomic_DNA"/>
</dbReference>
<evidence type="ECO:0000313" key="6">
    <source>
        <dbReference type="EMBL" id="VIO78007.1"/>
    </source>
</evidence>
<reference evidence="6" key="1">
    <citation type="submission" date="2019-02" db="EMBL/GenBank/DDBJ databases">
        <authorList>
            <person name="Pothier F.J."/>
        </authorList>
    </citation>
    <scope>NUCLEOTIDE SEQUENCE</scope>
    <source>
        <strain evidence="6">CI-1B</strain>
    </source>
</reference>
<comment type="caution">
    <text evidence="6">The sequence shown here is derived from an EMBL/GenBank/DDBJ whole genome shotgun (WGS) entry which is preliminary data.</text>
</comment>
<accession>A0A508TUA0</accession>
<dbReference type="RefSeq" id="WP_139863728.1">
    <property type="nucleotide sequence ID" value="NZ_CAADFC020000029.1"/>
</dbReference>
<evidence type="ECO:0000313" key="7">
    <source>
        <dbReference type="Proteomes" id="UP000328092"/>
    </source>
</evidence>
<gene>
    <name evidence="6" type="ORF">CI1B_71910</name>
</gene>
<dbReference type="PANTHER" id="PTHR14226">
    <property type="entry name" value="NEUROPATHY TARGET ESTERASE/SWISS CHEESE D.MELANOGASTER"/>
    <property type="match status" value="1"/>
</dbReference>
<evidence type="ECO:0000256" key="4">
    <source>
        <dbReference type="PROSITE-ProRule" id="PRU01161"/>
    </source>
</evidence>
<feature type="short sequence motif" description="DGA/G" evidence="4">
    <location>
        <begin position="217"/>
        <end position="219"/>
    </location>
</feature>
<keyword evidence="7" id="KW-1185">Reference proteome</keyword>
<dbReference type="InterPro" id="IPR021095">
    <property type="entry name" value="DUF3734"/>
</dbReference>
<evidence type="ECO:0000256" key="3">
    <source>
        <dbReference type="ARBA" id="ARBA00023098"/>
    </source>
</evidence>